<dbReference type="AlphaFoldDB" id="A0A1G9D6E2"/>
<evidence type="ECO:0000313" key="4">
    <source>
        <dbReference type="EMBL" id="SDK59496.1"/>
    </source>
</evidence>
<dbReference type="PANTHER" id="PTHR43333">
    <property type="entry name" value="2-HACID_DH_C DOMAIN-CONTAINING PROTEIN"/>
    <property type="match status" value="1"/>
</dbReference>
<dbReference type="GO" id="GO:0051287">
    <property type="term" value="F:NAD binding"/>
    <property type="evidence" value="ECO:0007669"/>
    <property type="project" value="InterPro"/>
</dbReference>
<protein>
    <submittedName>
        <fullName evidence="4">Phosphoglycerate dehydrogenase</fullName>
    </submittedName>
</protein>
<dbReference type="CDD" id="cd05300">
    <property type="entry name" value="2-Hacid_dh_1"/>
    <property type="match status" value="1"/>
</dbReference>
<keyword evidence="5" id="KW-1185">Reference proteome</keyword>
<organism evidence="4 5">
    <name type="scientific">Aliiruegeria lutimaris</name>
    <dbReference type="NCBI Taxonomy" id="571298"/>
    <lineage>
        <taxon>Bacteria</taxon>
        <taxon>Pseudomonadati</taxon>
        <taxon>Pseudomonadota</taxon>
        <taxon>Alphaproteobacteria</taxon>
        <taxon>Rhodobacterales</taxon>
        <taxon>Roseobacteraceae</taxon>
        <taxon>Aliiruegeria</taxon>
    </lineage>
</organism>
<reference evidence="4 5" key="1">
    <citation type="submission" date="2016-10" db="EMBL/GenBank/DDBJ databases">
        <authorList>
            <person name="de Groot N.N."/>
        </authorList>
    </citation>
    <scope>NUCLEOTIDE SEQUENCE [LARGE SCALE GENOMIC DNA]</scope>
    <source>
        <strain evidence="4 5">DSM 25294</strain>
    </source>
</reference>
<evidence type="ECO:0000259" key="3">
    <source>
        <dbReference type="Pfam" id="PF02826"/>
    </source>
</evidence>
<dbReference type="STRING" id="571298.SAMN04488026_10463"/>
<gene>
    <name evidence="4" type="ORF">SAMN04488026_10463</name>
</gene>
<keyword evidence="1" id="KW-0560">Oxidoreductase</keyword>
<dbReference type="EMBL" id="FNEK01000046">
    <property type="protein sequence ID" value="SDK59496.1"/>
    <property type="molecule type" value="Genomic_DNA"/>
</dbReference>
<evidence type="ECO:0000256" key="2">
    <source>
        <dbReference type="ARBA" id="ARBA00023027"/>
    </source>
</evidence>
<evidence type="ECO:0000256" key="1">
    <source>
        <dbReference type="ARBA" id="ARBA00023002"/>
    </source>
</evidence>
<evidence type="ECO:0000313" key="5">
    <source>
        <dbReference type="Proteomes" id="UP000199382"/>
    </source>
</evidence>
<dbReference type="InterPro" id="IPR036291">
    <property type="entry name" value="NAD(P)-bd_dom_sf"/>
</dbReference>
<dbReference type="Gene3D" id="3.40.50.720">
    <property type="entry name" value="NAD(P)-binding Rossmann-like Domain"/>
    <property type="match status" value="2"/>
</dbReference>
<keyword evidence="2" id="KW-0520">NAD</keyword>
<sequence>MSNFVILPPTDELTEAWARAVSEAAPTLTVQIAPDREAAIRLLPEADGAYGTLDPELLSLAGKLRWLQAPMAAPPAGFFSPELVAHPVQVTNYRGIYNDHVATHAVTMLLSLARNLPPYMRQQPTGAWVRYLDDQDILHLPESTVLVIGVGGIGAEIGRMVATFGARVIGIDPRRTDCPEGLQEMHKPAELDRILPRADAVVLTLPHTPESEGMFDDKRLALMKSSALLINIGRGATVRLDAVTEALQSGRLRGVGLDVFEQEPLPPDHPLWKEERAILTPHVAVVGPYIPERRLAVLCENAKRFTAGQELINLVDKSLWY</sequence>
<feature type="domain" description="D-isomer specific 2-hydroxyacid dehydrogenase NAD-binding" evidence="3">
    <location>
        <begin position="106"/>
        <end position="284"/>
    </location>
</feature>
<name>A0A1G9D6E2_9RHOB</name>
<dbReference type="InterPro" id="IPR006140">
    <property type="entry name" value="D-isomer_DH_NAD-bd"/>
</dbReference>
<dbReference type="Proteomes" id="UP000199382">
    <property type="component" value="Unassembled WGS sequence"/>
</dbReference>
<proteinExistence type="predicted"/>
<dbReference type="GO" id="GO:0016491">
    <property type="term" value="F:oxidoreductase activity"/>
    <property type="evidence" value="ECO:0007669"/>
    <property type="project" value="UniProtKB-KW"/>
</dbReference>
<dbReference type="SUPFAM" id="SSF51735">
    <property type="entry name" value="NAD(P)-binding Rossmann-fold domains"/>
    <property type="match status" value="1"/>
</dbReference>
<dbReference type="SUPFAM" id="SSF52283">
    <property type="entry name" value="Formate/glycerate dehydrogenase catalytic domain-like"/>
    <property type="match status" value="1"/>
</dbReference>
<dbReference type="PANTHER" id="PTHR43333:SF1">
    <property type="entry name" value="D-ISOMER SPECIFIC 2-HYDROXYACID DEHYDROGENASE NAD-BINDING DOMAIN-CONTAINING PROTEIN"/>
    <property type="match status" value="1"/>
</dbReference>
<dbReference type="Pfam" id="PF02826">
    <property type="entry name" value="2-Hacid_dh_C"/>
    <property type="match status" value="1"/>
</dbReference>
<accession>A0A1G9D6E2</accession>